<dbReference type="InterPro" id="IPR036514">
    <property type="entry name" value="SGNH_hydro_sf"/>
</dbReference>
<dbReference type="CDD" id="cd00229">
    <property type="entry name" value="SGNH_hydrolase"/>
    <property type="match status" value="1"/>
</dbReference>
<gene>
    <name evidence="1" type="ORF">GALMADRAFT_246637</name>
</gene>
<accession>A0A067TE76</accession>
<organism evidence="1 2">
    <name type="scientific">Galerina marginata (strain CBS 339.88)</name>
    <dbReference type="NCBI Taxonomy" id="685588"/>
    <lineage>
        <taxon>Eukaryota</taxon>
        <taxon>Fungi</taxon>
        <taxon>Dikarya</taxon>
        <taxon>Basidiomycota</taxon>
        <taxon>Agaricomycotina</taxon>
        <taxon>Agaricomycetes</taxon>
        <taxon>Agaricomycetidae</taxon>
        <taxon>Agaricales</taxon>
        <taxon>Agaricineae</taxon>
        <taxon>Strophariaceae</taxon>
        <taxon>Galerina</taxon>
    </lineage>
</organism>
<reference evidence="2" key="1">
    <citation type="journal article" date="2014" name="Proc. Natl. Acad. Sci. U.S.A.">
        <title>Extensive sampling of basidiomycete genomes demonstrates inadequacy of the white-rot/brown-rot paradigm for wood decay fungi.</title>
        <authorList>
            <person name="Riley R."/>
            <person name="Salamov A.A."/>
            <person name="Brown D.W."/>
            <person name="Nagy L.G."/>
            <person name="Floudas D."/>
            <person name="Held B.W."/>
            <person name="Levasseur A."/>
            <person name="Lombard V."/>
            <person name="Morin E."/>
            <person name="Otillar R."/>
            <person name="Lindquist E.A."/>
            <person name="Sun H."/>
            <person name="LaButti K.M."/>
            <person name="Schmutz J."/>
            <person name="Jabbour D."/>
            <person name="Luo H."/>
            <person name="Baker S.E."/>
            <person name="Pisabarro A.G."/>
            <person name="Walton J.D."/>
            <person name="Blanchette R.A."/>
            <person name="Henrissat B."/>
            <person name="Martin F."/>
            <person name="Cullen D."/>
            <person name="Hibbett D.S."/>
            <person name="Grigoriev I.V."/>
        </authorList>
    </citation>
    <scope>NUCLEOTIDE SEQUENCE [LARGE SCALE GENOMIC DNA]</scope>
    <source>
        <strain evidence="2">CBS 339.88</strain>
    </source>
</reference>
<proteinExistence type="predicted"/>
<dbReference type="OrthoDB" id="3241977at2759"/>
<name>A0A067TE76_GALM3</name>
<dbReference type="HOGENOM" id="CLU_746062_0_0_1"/>
<dbReference type="STRING" id="685588.A0A067TE76"/>
<dbReference type="AlphaFoldDB" id="A0A067TE76"/>
<keyword evidence="2" id="KW-1185">Reference proteome</keyword>
<sequence length="371" mass="40063">MTTRLQAAPTVPTSARSGRWLTTPSGSLLASWSSASLSFLFTGEKLVLAVGGTTERKDKSNGGTPMIAILTGASEDAALGNTESWRSFDPDPNSEVVIFNKGTRQEKTYVRIVLIDWASTFELEAFLVDEAASIEPLPSTGDKQIPHILVIGDSISSGMAVSVDQGGEPIPFGVLNTFPFVAQRILREDKGSGLECSVELVGYPGYNLVRPTEEEKEKAGYCNGMAEGFFWDSPWSKDRLTDAPTPFPTAVIIELGTNDQFFKVSSERFGSGLIELVSSLKKWYDGSFRHVWLVPPFPDADTDNRELNEAMPTFIPLLEAQFGGGISFKVVDLVEGLTTANTVDGVHPPLAVHVDLGKKLAGFIASNLPSI</sequence>
<dbReference type="Proteomes" id="UP000027222">
    <property type="component" value="Unassembled WGS sequence"/>
</dbReference>
<dbReference type="Gene3D" id="3.40.50.1110">
    <property type="entry name" value="SGNH hydrolase"/>
    <property type="match status" value="1"/>
</dbReference>
<evidence type="ECO:0000313" key="2">
    <source>
        <dbReference type="Proteomes" id="UP000027222"/>
    </source>
</evidence>
<evidence type="ECO:0000313" key="1">
    <source>
        <dbReference type="EMBL" id="KDR77293.1"/>
    </source>
</evidence>
<dbReference type="SUPFAM" id="SSF52266">
    <property type="entry name" value="SGNH hydrolase"/>
    <property type="match status" value="1"/>
</dbReference>
<dbReference type="EMBL" id="KL142377">
    <property type="protein sequence ID" value="KDR77293.1"/>
    <property type="molecule type" value="Genomic_DNA"/>
</dbReference>
<protein>
    <submittedName>
        <fullName evidence="1">Uncharacterized protein</fullName>
    </submittedName>
</protein>